<proteinExistence type="predicted"/>
<keyword evidence="2" id="KW-0456">Lyase</keyword>
<dbReference type="GO" id="GO:0016829">
    <property type="term" value="F:lyase activity"/>
    <property type="evidence" value="ECO:0007669"/>
    <property type="project" value="UniProtKB-KW"/>
</dbReference>
<feature type="domain" description="VOC" evidence="1">
    <location>
        <begin position="2"/>
        <end position="115"/>
    </location>
</feature>
<dbReference type="SUPFAM" id="SSF54593">
    <property type="entry name" value="Glyoxalase/Bleomycin resistance protein/Dihydroxybiphenyl dioxygenase"/>
    <property type="match status" value="1"/>
</dbReference>
<reference evidence="2 3" key="1">
    <citation type="submission" date="2015-09" db="EMBL/GenBank/DDBJ databases">
        <authorList>
            <consortium name="Swine Surveillance"/>
        </authorList>
    </citation>
    <scope>NUCLEOTIDE SEQUENCE [LARGE SCALE GENOMIC DNA]</scope>
    <source>
        <strain evidence="2 3">CECT 4292</strain>
    </source>
</reference>
<dbReference type="PANTHER" id="PTHR10374:SF30">
    <property type="entry name" value="LACTOYLGLUTATHIONE LYASE"/>
    <property type="match status" value="1"/>
</dbReference>
<evidence type="ECO:0000259" key="1">
    <source>
        <dbReference type="PROSITE" id="PS51819"/>
    </source>
</evidence>
<dbReference type="EMBL" id="CYPU01000074">
    <property type="protein sequence ID" value="CUH50450.1"/>
    <property type="molecule type" value="Genomic_DNA"/>
</dbReference>
<dbReference type="InterPro" id="IPR037523">
    <property type="entry name" value="VOC_core"/>
</dbReference>
<dbReference type="STRING" id="81569.RUM4293_01398"/>
<dbReference type="InterPro" id="IPR004360">
    <property type="entry name" value="Glyas_Fos-R_dOase_dom"/>
</dbReference>
<gene>
    <name evidence="2" type="ORF">RUA4292_04659</name>
</gene>
<dbReference type="Proteomes" id="UP000050783">
    <property type="component" value="Unassembled WGS sequence"/>
</dbReference>
<dbReference type="PANTHER" id="PTHR10374">
    <property type="entry name" value="LACTOYLGLUTATHIONE LYASE GLYOXALASE I"/>
    <property type="match status" value="1"/>
</dbReference>
<sequence length="245" mass="27421">MRLSGLRLRVADPEQLGKFYTDVLGMSVQAQGVSLRIGYPGQDADLLLMPGGGGYTHDIGQRYWKIGITVPDVDLAAAFLREKGIEVSDPKQFLDIGYMCHLKDPEGFVIELLQHDFEGNRPPNAADPGDPFAQACIGQITLRTGNIEAEDEFCRGKGMRLLSMQDIGRYDFDLHFFAFTDEAPPNPDPWSVENREWLWKRPYTTLEFQHVKGVRFANVPDYRGLEFQGLAAPTRDAFGDPVNPG</sequence>
<dbReference type="InterPro" id="IPR029068">
    <property type="entry name" value="Glyas_Bleomycin-R_OHBP_Dase"/>
</dbReference>
<dbReference type="OrthoDB" id="4725692at2"/>
<dbReference type="GeneID" id="55495776"/>
<dbReference type="Gene3D" id="3.10.180.10">
    <property type="entry name" value="2,3-Dihydroxybiphenyl 1,2-Dioxygenase, domain 1"/>
    <property type="match status" value="2"/>
</dbReference>
<evidence type="ECO:0000313" key="3">
    <source>
        <dbReference type="Proteomes" id="UP000050783"/>
    </source>
</evidence>
<dbReference type="AlphaFoldDB" id="A0A0P1EIW2"/>
<protein>
    <submittedName>
        <fullName evidence="2">Lactoylglutathione lyase</fullName>
    </submittedName>
</protein>
<dbReference type="PROSITE" id="PS51819">
    <property type="entry name" value="VOC"/>
    <property type="match status" value="1"/>
</dbReference>
<evidence type="ECO:0000313" key="2">
    <source>
        <dbReference type="EMBL" id="CUH50450.1"/>
    </source>
</evidence>
<accession>A0A0P1EIW2</accession>
<dbReference type="RefSeq" id="WP_058279741.1">
    <property type="nucleotide sequence ID" value="NZ_CYPU01000074.1"/>
</dbReference>
<name>A0A0P1EIW2_9RHOB</name>
<organism evidence="2 3">
    <name type="scientific">Ruegeria atlantica</name>
    <dbReference type="NCBI Taxonomy" id="81569"/>
    <lineage>
        <taxon>Bacteria</taxon>
        <taxon>Pseudomonadati</taxon>
        <taxon>Pseudomonadota</taxon>
        <taxon>Alphaproteobacteria</taxon>
        <taxon>Rhodobacterales</taxon>
        <taxon>Roseobacteraceae</taxon>
        <taxon>Ruegeria</taxon>
    </lineage>
</organism>
<dbReference type="Pfam" id="PF00903">
    <property type="entry name" value="Glyoxalase"/>
    <property type="match status" value="1"/>
</dbReference>